<keyword evidence="2" id="KW-1185">Reference proteome</keyword>
<name>A0ABU7L538_9NOCA</name>
<accession>A0ABU7L538</accession>
<evidence type="ECO:0000313" key="1">
    <source>
        <dbReference type="EMBL" id="MEE2056660.1"/>
    </source>
</evidence>
<dbReference type="Proteomes" id="UP001336020">
    <property type="component" value="Unassembled WGS sequence"/>
</dbReference>
<dbReference type="EMBL" id="JAUTXY010000001">
    <property type="protein sequence ID" value="MEE2056660.1"/>
    <property type="molecule type" value="Genomic_DNA"/>
</dbReference>
<comment type="caution">
    <text evidence="1">The sequence shown here is derived from an EMBL/GenBank/DDBJ whole genome shotgun (WGS) entry which is preliminary data.</text>
</comment>
<sequence length="146" mass="16111">MKRGALLLVVLIAAAVAAFFIAWDGPKDPPQRTLDDSAFVLDGHSTTCTALFRKPCDYETQLEYNRRGTELDTFVDSTDLGPWGNSLPFADAAELALQACVYSRTAGMTVLEFIELGQRTHPDAGSVELTPFWNKARQELCATPWQ</sequence>
<organism evidence="1 2">
    <name type="scientific">Rhodococcus artemisiae</name>
    <dbReference type="NCBI Taxonomy" id="714159"/>
    <lineage>
        <taxon>Bacteria</taxon>
        <taxon>Bacillati</taxon>
        <taxon>Actinomycetota</taxon>
        <taxon>Actinomycetes</taxon>
        <taxon>Mycobacteriales</taxon>
        <taxon>Nocardiaceae</taxon>
        <taxon>Rhodococcus</taxon>
    </lineage>
</organism>
<evidence type="ECO:0000313" key="2">
    <source>
        <dbReference type="Proteomes" id="UP001336020"/>
    </source>
</evidence>
<protein>
    <submittedName>
        <fullName evidence="1">Uncharacterized protein</fullName>
    </submittedName>
</protein>
<gene>
    <name evidence="1" type="ORF">Q7514_03865</name>
</gene>
<reference evidence="1 2" key="1">
    <citation type="submission" date="2023-07" db="EMBL/GenBank/DDBJ databases">
        <authorList>
            <person name="Girao M."/>
            <person name="Carvalho M.F."/>
        </authorList>
    </citation>
    <scope>NUCLEOTIDE SEQUENCE [LARGE SCALE GENOMIC DNA]</scope>
    <source>
        <strain evidence="1 2">YIM65754</strain>
    </source>
</reference>
<proteinExistence type="predicted"/>
<dbReference type="RefSeq" id="WP_330131897.1">
    <property type="nucleotide sequence ID" value="NZ_JAUTXY010000001.1"/>
</dbReference>